<protein>
    <submittedName>
        <fullName evidence="1">Cyclase</fullName>
    </submittedName>
</protein>
<name>A0A1B8RQ61_9CLOT</name>
<dbReference type="Gene3D" id="3.50.30.50">
    <property type="entry name" value="Putative cyclase"/>
    <property type="match status" value="1"/>
</dbReference>
<gene>
    <name evidence="1" type="ORF">CP373A1_08295</name>
</gene>
<comment type="caution">
    <text evidence="1">The sequence shown here is derived from an EMBL/GenBank/DDBJ whole genome shotgun (WGS) entry which is preliminary data.</text>
</comment>
<proteinExistence type="predicted"/>
<dbReference type="PANTHER" id="PTHR31118:SF12">
    <property type="entry name" value="CYCLASE-LIKE PROTEIN 2"/>
    <property type="match status" value="1"/>
</dbReference>
<dbReference type="PANTHER" id="PTHR31118">
    <property type="entry name" value="CYCLASE-LIKE PROTEIN 2"/>
    <property type="match status" value="1"/>
</dbReference>
<dbReference type="EMBL" id="MAPZ01000019">
    <property type="protein sequence ID" value="OBY10953.1"/>
    <property type="molecule type" value="Genomic_DNA"/>
</dbReference>
<evidence type="ECO:0000313" key="2">
    <source>
        <dbReference type="Proteomes" id="UP000092714"/>
    </source>
</evidence>
<organism evidence="1 2">
    <name type="scientific">Clostridium paraputrificum</name>
    <dbReference type="NCBI Taxonomy" id="29363"/>
    <lineage>
        <taxon>Bacteria</taxon>
        <taxon>Bacillati</taxon>
        <taxon>Bacillota</taxon>
        <taxon>Clostridia</taxon>
        <taxon>Eubacteriales</taxon>
        <taxon>Clostridiaceae</taxon>
        <taxon>Clostridium</taxon>
    </lineage>
</organism>
<keyword evidence="2" id="KW-1185">Reference proteome</keyword>
<dbReference type="Proteomes" id="UP000092714">
    <property type="component" value="Unassembled WGS sequence"/>
</dbReference>
<dbReference type="GO" id="GO:0019441">
    <property type="term" value="P:L-tryptophan catabolic process to kynurenine"/>
    <property type="evidence" value="ECO:0007669"/>
    <property type="project" value="InterPro"/>
</dbReference>
<dbReference type="GO" id="GO:0004061">
    <property type="term" value="F:arylformamidase activity"/>
    <property type="evidence" value="ECO:0007669"/>
    <property type="project" value="InterPro"/>
</dbReference>
<dbReference type="eggNOG" id="COG1878">
    <property type="taxonomic scope" value="Bacteria"/>
</dbReference>
<accession>A0A1B8RQ61</accession>
<dbReference type="SUPFAM" id="SSF102198">
    <property type="entry name" value="Putative cyclase"/>
    <property type="match status" value="1"/>
</dbReference>
<dbReference type="AlphaFoldDB" id="A0A1B8RQ61"/>
<dbReference type="InterPro" id="IPR037175">
    <property type="entry name" value="KFase_sf"/>
</dbReference>
<dbReference type="InterPro" id="IPR007325">
    <property type="entry name" value="KFase/CYL"/>
</dbReference>
<dbReference type="OrthoDB" id="9796085at2"/>
<sequence length="205" mass="23752">MMEYIDLSYEIENNMLVYPGDEEVSIKFTKKYDNDGYTYSVLKSGMHVGTHLDCPMHLTDSSKYISEYTLENFMGEGVIIDVRGKELITLEKEYEDLLNEKEIVILFTGYEKYYGTNAYYENHPIISEELVDLFIEKKIRMVGFDMPSPDRNPFTIHKKLLNNRIFILENLCNLEMLVGGEEFKVIAFPLKIKGEGSLVRAVAIK</sequence>
<dbReference type="Pfam" id="PF04199">
    <property type="entry name" value="Cyclase"/>
    <property type="match status" value="1"/>
</dbReference>
<evidence type="ECO:0000313" key="1">
    <source>
        <dbReference type="EMBL" id="OBY10953.1"/>
    </source>
</evidence>
<reference evidence="1 2" key="1">
    <citation type="submission" date="2016-06" db="EMBL/GenBank/DDBJ databases">
        <authorList>
            <person name="Kjaerup R.B."/>
            <person name="Dalgaard T.S."/>
            <person name="Juul-Madsen H.R."/>
        </authorList>
    </citation>
    <scope>NUCLEOTIDE SEQUENCE [LARGE SCALE GENOMIC DNA]</scope>
    <source>
        <strain evidence="1 2">373-A1</strain>
    </source>
</reference>